<evidence type="ECO:0000313" key="1">
    <source>
        <dbReference type="EMBL" id="MBT0654102.1"/>
    </source>
</evidence>
<dbReference type="EMBL" id="JAHCVK010000007">
    <property type="protein sequence ID" value="MBT0654102.1"/>
    <property type="molecule type" value="Genomic_DNA"/>
</dbReference>
<dbReference type="InterPro" id="IPR014056">
    <property type="entry name" value="TypeIITA-like_toxin_pred"/>
</dbReference>
<protein>
    <submittedName>
        <fullName evidence="1">Type II toxin-antitoxin system RelE/ParE family toxin</fullName>
    </submittedName>
</protein>
<organism evidence="1 2">
    <name type="scientific">Geomobilimonas luticola</name>
    <dbReference type="NCBI Taxonomy" id="1114878"/>
    <lineage>
        <taxon>Bacteria</taxon>
        <taxon>Pseudomonadati</taxon>
        <taxon>Thermodesulfobacteriota</taxon>
        <taxon>Desulfuromonadia</taxon>
        <taxon>Geobacterales</taxon>
        <taxon>Geobacteraceae</taxon>
        <taxon>Geomobilimonas</taxon>
    </lineage>
</organism>
<dbReference type="PANTHER" id="PTHR41791:SF1">
    <property type="entry name" value="SSL7039 PROTEIN"/>
    <property type="match status" value="1"/>
</dbReference>
<evidence type="ECO:0000313" key="2">
    <source>
        <dbReference type="Proteomes" id="UP000756860"/>
    </source>
</evidence>
<gene>
    <name evidence="1" type="ORF">KI810_13635</name>
</gene>
<name>A0ABS5SIN8_9BACT</name>
<dbReference type="InterPro" id="IPR009241">
    <property type="entry name" value="HigB-like"/>
</dbReference>
<reference evidence="1 2" key="1">
    <citation type="submission" date="2021-05" db="EMBL/GenBank/DDBJ databases">
        <title>The draft genome of Geobacter luticola JCM 17780.</title>
        <authorList>
            <person name="Xu Z."/>
            <person name="Masuda Y."/>
            <person name="Itoh H."/>
            <person name="Senoo K."/>
        </authorList>
    </citation>
    <scope>NUCLEOTIDE SEQUENCE [LARGE SCALE GENOMIC DNA]</scope>
    <source>
        <strain evidence="1 2">JCM 17780</strain>
    </source>
</reference>
<dbReference type="NCBIfam" id="TIGR02683">
    <property type="entry name" value="upstrm_HI1419"/>
    <property type="match status" value="1"/>
</dbReference>
<dbReference type="RefSeq" id="WP_214176151.1">
    <property type="nucleotide sequence ID" value="NZ_JAHCVK010000007.1"/>
</dbReference>
<dbReference type="PIRSF" id="PIRSF028744">
    <property type="entry name" value="Addict_mod_HI1419"/>
    <property type="match status" value="1"/>
</dbReference>
<comment type="caution">
    <text evidence="1">The sequence shown here is derived from an EMBL/GenBank/DDBJ whole genome shotgun (WGS) entry which is preliminary data.</text>
</comment>
<dbReference type="PANTHER" id="PTHR41791">
    <property type="entry name" value="SSL7039 PROTEIN"/>
    <property type="match status" value="1"/>
</dbReference>
<keyword evidence="2" id="KW-1185">Reference proteome</keyword>
<accession>A0ABS5SIN8</accession>
<sequence length="111" mass="12934">MQTEPFRIAYYTDEHGNKPFREWLNDLRDQVAAVRIRARLTRVRAGNFGSVRNVGDGVVELKIDHGPGYRVYYAIDNGTVVLLLCGGDKRTQQRDIESAQRFWKNHQEQRK</sequence>
<dbReference type="Proteomes" id="UP000756860">
    <property type="component" value="Unassembled WGS sequence"/>
</dbReference>
<proteinExistence type="predicted"/>
<dbReference type="Pfam" id="PF05973">
    <property type="entry name" value="Gp49"/>
    <property type="match status" value="1"/>
</dbReference>